<name>D0A187_TRYB9</name>
<feature type="transmembrane region" description="Helical" evidence="1">
    <location>
        <begin position="71"/>
        <end position="97"/>
    </location>
</feature>
<dbReference type="GeneID" id="23864276"/>
<gene>
    <name evidence="2" type="ORF">TbgDal_X1100</name>
</gene>
<evidence type="ECO:0000313" key="3">
    <source>
        <dbReference type="Proteomes" id="UP000002316"/>
    </source>
</evidence>
<accession>D0A187</accession>
<evidence type="ECO:0000256" key="1">
    <source>
        <dbReference type="SAM" id="Phobius"/>
    </source>
</evidence>
<dbReference type="Proteomes" id="UP000002316">
    <property type="component" value="Chromosome 10"/>
</dbReference>
<sequence length="122" mass="13545">MNTKIHKHIRGSSLRIIASQKHIEGGKKNFAYGNECCVGMGCYEISHGVVNHAGDEQRIVFRRGMTATASILLSIAYLFTLLLLLLLLSILCFFFFLKETAAKHHVAQPMACSNCITTPNFT</sequence>
<dbReference type="AlphaFoldDB" id="D0A187"/>
<proteinExistence type="predicted"/>
<dbReference type="EMBL" id="FN554973">
    <property type="protein sequence ID" value="CBH15029.1"/>
    <property type="molecule type" value="Genomic_DNA"/>
</dbReference>
<dbReference type="RefSeq" id="XP_011777295.1">
    <property type="nucleotide sequence ID" value="XM_011778993.1"/>
</dbReference>
<keyword evidence="1" id="KW-0472">Membrane</keyword>
<dbReference type="KEGG" id="tbg:TbgDal_X1100"/>
<keyword evidence="1" id="KW-0812">Transmembrane</keyword>
<protein>
    <submittedName>
        <fullName evidence="2">Uncharacterized protein</fullName>
    </submittedName>
</protein>
<keyword evidence="1" id="KW-1133">Transmembrane helix</keyword>
<organism evidence="2 3">
    <name type="scientific">Trypanosoma brucei gambiense (strain MHOM/CI/86/DAL972)</name>
    <dbReference type="NCBI Taxonomy" id="679716"/>
    <lineage>
        <taxon>Eukaryota</taxon>
        <taxon>Discoba</taxon>
        <taxon>Euglenozoa</taxon>
        <taxon>Kinetoplastea</taxon>
        <taxon>Metakinetoplastina</taxon>
        <taxon>Trypanosomatida</taxon>
        <taxon>Trypanosomatidae</taxon>
        <taxon>Trypanosoma</taxon>
    </lineage>
</organism>
<reference evidence="3" key="1">
    <citation type="journal article" date="2010" name="PLoS Negl. Trop. Dis.">
        <title>The genome sequence of Trypanosoma brucei gambiense, causative agent of chronic human african trypanosomiasis.</title>
        <authorList>
            <person name="Jackson A.P."/>
            <person name="Sanders M."/>
            <person name="Berry A."/>
            <person name="McQuillan J."/>
            <person name="Aslett M.A."/>
            <person name="Quail M.A."/>
            <person name="Chukualim B."/>
            <person name="Capewell P."/>
            <person name="MacLeod A."/>
            <person name="Melville S.E."/>
            <person name="Gibson W."/>
            <person name="Barry J.D."/>
            <person name="Berriman M."/>
            <person name="Hertz-Fowler C."/>
        </authorList>
    </citation>
    <scope>NUCLEOTIDE SEQUENCE [LARGE SCALE GENOMIC DNA]</scope>
    <source>
        <strain evidence="3">MHOM/CI/86/DAL972</strain>
    </source>
</reference>
<evidence type="ECO:0000313" key="2">
    <source>
        <dbReference type="EMBL" id="CBH15029.1"/>
    </source>
</evidence>